<proteinExistence type="predicted"/>
<reference evidence="2" key="1">
    <citation type="submission" date="2024-05" db="EMBL/GenBank/DDBJ databases">
        <authorList>
            <person name="Kim S."/>
            <person name="Heo J."/>
            <person name="Choi H."/>
            <person name="Choi Y."/>
            <person name="Kwon S.-W."/>
            <person name="Kim Y."/>
        </authorList>
    </citation>
    <scope>NUCLEOTIDE SEQUENCE</scope>
    <source>
        <strain evidence="2">KACC 23698</strain>
    </source>
</reference>
<sequence>MRSIKEITDSRAEIERARDLIAQIQAACDRARVVIADSKRIMHKSAERERIDRERQRSVAASKRERERAASRP</sequence>
<evidence type="ECO:0000256" key="1">
    <source>
        <dbReference type="SAM" id="MobiDB-lite"/>
    </source>
</evidence>
<protein>
    <submittedName>
        <fullName evidence="2">Uncharacterized protein</fullName>
    </submittedName>
</protein>
<accession>A0AAU7JAB3</accession>
<dbReference type="AlphaFoldDB" id="A0AAU7JAB3"/>
<feature type="region of interest" description="Disordered" evidence="1">
    <location>
        <begin position="41"/>
        <end position="73"/>
    </location>
</feature>
<organism evidence="2">
    <name type="scientific">Alsobacter sp. KACC 23698</name>
    <dbReference type="NCBI Taxonomy" id="3149229"/>
    <lineage>
        <taxon>Bacteria</taxon>
        <taxon>Pseudomonadati</taxon>
        <taxon>Pseudomonadota</taxon>
        <taxon>Alphaproteobacteria</taxon>
        <taxon>Hyphomicrobiales</taxon>
        <taxon>Alsobacteraceae</taxon>
        <taxon>Alsobacter</taxon>
    </lineage>
</organism>
<gene>
    <name evidence="2" type="ORF">ABEG18_15485</name>
</gene>
<name>A0AAU7JAB3_9HYPH</name>
<dbReference type="RefSeq" id="WP_406853955.1">
    <property type="nucleotide sequence ID" value="NZ_CP157484.1"/>
</dbReference>
<dbReference type="EMBL" id="CP157484">
    <property type="protein sequence ID" value="XBO37135.1"/>
    <property type="molecule type" value="Genomic_DNA"/>
</dbReference>
<evidence type="ECO:0000313" key="2">
    <source>
        <dbReference type="EMBL" id="XBO37135.1"/>
    </source>
</evidence>